<sequence>MTAYLANAMRDPHTRTRLSTILTASFALAATSALQYAYPVSPPFLVLLTSSFCAEKLLEAYGWDWPMGLCCILLSGICLAMGLLYRYFAFLNRCPAFIRLTGFAAFVALISASYVKWRKGYAVFLSLGQGGTPYNALGYTVELFTALCFGIDPFQPPAIPAELFPQTGFLHSIPKRTGDRPSLPSTALQRQCNQHADPALIQTDIDAFLTNYPHLCQETSSLSRHITALFPRDKRLSRPSERLFNSEIGHVHSYDGSLHLNLHPADVDKVLACGWGERHPLARGDVLWLAYFRDFWRFWGYEEARPPVPAGWTLVYAPRDEEERRVVMRMVGAAAEWMTGVRVEKTDEQRMREVERVYERFRQRAWRVYMQE</sequence>
<feature type="domain" description="Luciferase" evidence="2">
    <location>
        <begin position="246"/>
        <end position="334"/>
    </location>
</feature>
<dbReference type="PANTHER" id="PTHR38695:SF1">
    <property type="entry name" value="AMINO ACID PERMEASE_ SLC12A DOMAIN-CONTAINING PROTEIN"/>
    <property type="match status" value="1"/>
</dbReference>
<feature type="transmembrane region" description="Helical" evidence="1">
    <location>
        <begin position="65"/>
        <end position="85"/>
    </location>
</feature>
<gene>
    <name evidence="3" type="ORF">BU26DRAFT_570682</name>
</gene>
<evidence type="ECO:0000256" key="1">
    <source>
        <dbReference type="SAM" id="Phobius"/>
    </source>
</evidence>
<name>A0A6A6HXU9_9PLEO</name>
<dbReference type="InterPro" id="IPR040841">
    <property type="entry name" value="Luciferase_dom"/>
</dbReference>
<keyword evidence="4" id="KW-1185">Reference proteome</keyword>
<evidence type="ECO:0000313" key="4">
    <source>
        <dbReference type="Proteomes" id="UP000800094"/>
    </source>
</evidence>
<dbReference type="RefSeq" id="XP_033677612.1">
    <property type="nucleotide sequence ID" value="XM_033834046.1"/>
</dbReference>
<evidence type="ECO:0000313" key="3">
    <source>
        <dbReference type="EMBL" id="KAF2242608.1"/>
    </source>
</evidence>
<dbReference type="GeneID" id="54587376"/>
<dbReference type="EMBL" id="ML987207">
    <property type="protein sequence ID" value="KAF2242608.1"/>
    <property type="molecule type" value="Genomic_DNA"/>
</dbReference>
<dbReference type="Proteomes" id="UP000800094">
    <property type="component" value="Unassembled WGS sequence"/>
</dbReference>
<dbReference type="AlphaFoldDB" id="A0A6A6HXU9"/>
<dbReference type="InterPro" id="IPR048273">
    <property type="entry name" value="Luciferase"/>
</dbReference>
<keyword evidence="1" id="KW-1133">Transmembrane helix</keyword>
<protein>
    <recommendedName>
        <fullName evidence="2">Luciferase domain-containing protein</fullName>
    </recommendedName>
</protein>
<organism evidence="3 4">
    <name type="scientific">Trematosphaeria pertusa</name>
    <dbReference type="NCBI Taxonomy" id="390896"/>
    <lineage>
        <taxon>Eukaryota</taxon>
        <taxon>Fungi</taxon>
        <taxon>Dikarya</taxon>
        <taxon>Ascomycota</taxon>
        <taxon>Pezizomycotina</taxon>
        <taxon>Dothideomycetes</taxon>
        <taxon>Pleosporomycetidae</taxon>
        <taxon>Pleosporales</taxon>
        <taxon>Massarineae</taxon>
        <taxon>Trematosphaeriaceae</taxon>
        <taxon>Trematosphaeria</taxon>
    </lineage>
</organism>
<accession>A0A6A6HXU9</accession>
<dbReference type="Pfam" id="PF17648">
    <property type="entry name" value="Luciferase"/>
    <property type="match status" value="1"/>
</dbReference>
<reference evidence="3" key="1">
    <citation type="journal article" date="2020" name="Stud. Mycol.">
        <title>101 Dothideomycetes genomes: a test case for predicting lifestyles and emergence of pathogens.</title>
        <authorList>
            <person name="Haridas S."/>
            <person name="Albert R."/>
            <person name="Binder M."/>
            <person name="Bloem J."/>
            <person name="Labutti K."/>
            <person name="Salamov A."/>
            <person name="Andreopoulos B."/>
            <person name="Baker S."/>
            <person name="Barry K."/>
            <person name="Bills G."/>
            <person name="Bluhm B."/>
            <person name="Cannon C."/>
            <person name="Castanera R."/>
            <person name="Culley D."/>
            <person name="Daum C."/>
            <person name="Ezra D."/>
            <person name="Gonzalez J."/>
            <person name="Henrissat B."/>
            <person name="Kuo A."/>
            <person name="Liang C."/>
            <person name="Lipzen A."/>
            <person name="Lutzoni F."/>
            <person name="Magnuson J."/>
            <person name="Mondo S."/>
            <person name="Nolan M."/>
            <person name="Ohm R."/>
            <person name="Pangilinan J."/>
            <person name="Park H.-J."/>
            <person name="Ramirez L."/>
            <person name="Alfaro M."/>
            <person name="Sun H."/>
            <person name="Tritt A."/>
            <person name="Yoshinaga Y."/>
            <person name="Zwiers L.-H."/>
            <person name="Turgeon B."/>
            <person name="Goodwin S."/>
            <person name="Spatafora J."/>
            <person name="Crous P."/>
            <person name="Grigoriev I."/>
        </authorList>
    </citation>
    <scope>NUCLEOTIDE SEQUENCE</scope>
    <source>
        <strain evidence="3">CBS 122368</strain>
    </source>
</reference>
<dbReference type="PANTHER" id="PTHR38695">
    <property type="entry name" value="AMINO ACID PERMEASE_ SLC12A DOMAIN-CONTAINING PROTEIN"/>
    <property type="match status" value="1"/>
</dbReference>
<keyword evidence="1" id="KW-0812">Transmembrane</keyword>
<proteinExistence type="predicted"/>
<evidence type="ECO:0000259" key="2">
    <source>
        <dbReference type="Pfam" id="PF17648"/>
    </source>
</evidence>
<feature type="transmembrane region" description="Helical" evidence="1">
    <location>
        <begin position="97"/>
        <end position="117"/>
    </location>
</feature>
<dbReference type="OrthoDB" id="5358398at2759"/>
<keyword evidence="1" id="KW-0472">Membrane</keyword>